<comment type="caution">
    <text evidence="5">The sequence shown here is derived from an EMBL/GenBank/DDBJ whole genome shotgun (WGS) entry which is preliminary data.</text>
</comment>
<protein>
    <submittedName>
        <fullName evidence="5">Nucleotidyltransferase family protein</fullName>
    </submittedName>
</protein>
<feature type="domain" description="MobA-like NTP transferase" evidence="4">
    <location>
        <begin position="8"/>
        <end position="138"/>
    </location>
</feature>
<keyword evidence="1" id="KW-0808">Transferase</keyword>
<dbReference type="InterPro" id="IPR025877">
    <property type="entry name" value="MobA-like_NTP_Trfase"/>
</dbReference>
<name>A0ABS9Z3E3_9HYPH</name>
<dbReference type="InterPro" id="IPR029044">
    <property type="entry name" value="Nucleotide-diphossugar_trans"/>
</dbReference>
<dbReference type="PANTHER" id="PTHR43584">
    <property type="entry name" value="NUCLEOTIDYL TRANSFERASE"/>
    <property type="match status" value="1"/>
</dbReference>
<evidence type="ECO:0000259" key="4">
    <source>
        <dbReference type="Pfam" id="PF12804"/>
    </source>
</evidence>
<keyword evidence="3" id="KW-0460">Magnesium</keyword>
<evidence type="ECO:0000256" key="3">
    <source>
        <dbReference type="ARBA" id="ARBA00022842"/>
    </source>
</evidence>
<sequence>MSGGPEKALVFAAGLGTRMRPITLSLPKPLVRIGGKAMIDHVLDRLEEGGVEEAIVNVHWLADQIEDHLRGRRIPRIAISDERDLLLDQGGGIVKVLKAFGGKPFFICNTDALWIDEPEPQVARLARAWDGAKMDVLLLLADRKTSLGVEGRGDFFRDAQGRLSRPAPGESAPYVYSGVGIVKSSLFEGCPLEPFRLAPFFFAAAERGRLFGLPLKGRWLHVGAPETVEKAERIYRAAVA</sequence>
<proteinExistence type="predicted"/>
<evidence type="ECO:0000256" key="2">
    <source>
        <dbReference type="ARBA" id="ARBA00022695"/>
    </source>
</evidence>
<dbReference type="Pfam" id="PF12804">
    <property type="entry name" value="NTP_transf_3"/>
    <property type="match status" value="1"/>
</dbReference>
<dbReference type="EMBL" id="JAIVFP010000001">
    <property type="protein sequence ID" value="MCI4681981.1"/>
    <property type="molecule type" value="Genomic_DNA"/>
</dbReference>
<dbReference type="CDD" id="cd06422">
    <property type="entry name" value="NTP_transferase_like_1"/>
    <property type="match status" value="1"/>
</dbReference>
<dbReference type="RefSeq" id="WP_243066015.1">
    <property type="nucleotide sequence ID" value="NZ_JAIVFK010000029.1"/>
</dbReference>
<dbReference type="Gene3D" id="3.90.550.10">
    <property type="entry name" value="Spore Coat Polysaccharide Biosynthesis Protein SpsA, Chain A"/>
    <property type="match status" value="1"/>
</dbReference>
<evidence type="ECO:0000256" key="1">
    <source>
        <dbReference type="ARBA" id="ARBA00022679"/>
    </source>
</evidence>
<accession>A0ABS9Z3E3</accession>
<dbReference type="Proteomes" id="UP001139104">
    <property type="component" value="Unassembled WGS sequence"/>
</dbReference>
<dbReference type="PANTHER" id="PTHR43584:SF8">
    <property type="entry name" value="N-ACETYLMURAMATE ALPHA-1-PHOSPHATE URIDYLYLTRANSFERASE"/>
    <property type="match status" value="1"/>
</dbReference>
<evidence type="ECO:0000313" key="5">
    <source>
        <dbReference type="EMBL" id="MCI4681981.1"/>
    </source>
</evidence>
<reference evidence="5" key="1">
    <citation type="journal article" date="2022" name="ISME J.">
        <title>Identification of active gaseous-alkane degraders at natural gas seeps.</title>
        <authorList>
            <person name="Farhan Ul Haque M."/>
            <person name="Hernandez M."/>
            <person name="Crombie A.T."/>
            <person name="Murrell J.C."/>
        </authorList>
    </citation>
    <scope>NUCLEOTIDE SEQUENCE</scope>
    <source>
        <strain evidence="5">PC2</strain>
    </source>
</reference>
<gene>
    <name evidence="5" type="ORF">K2U94_04255</name>
</gene>
<dbReference type="InterPro" id="IPR050065">
    <property type="entry name" value="GlmU-like"/>
</dbReference>
<organism evidence="5 6">
    <name type="scientific">Candidatus Rhodoblastus alkanivorans</name>
    <dbReference type="NCBI Taxonomy" id="2954117"/>
    <lineage>
        <taxon>Bacteria</taxon>
        <taxon>Pseudomonadati</taxon>
        <taxon>Pseudomonadota</taxon>
        <taxon>Alphaproteobacteria</taxon>
        <taxon>Hyphomicrobiales</taxon>
        <taxon>Rhodoblastaceae</taxon>
        <taxon>Rhodoblastus</taxon>
    </lineage>
</organism>
<evidence type="ECO:0000313" key="6">
    <source>
        <dbReference type="Proteomes" id="UP001139104"/>
    </source>
</evidence>
<keyword evidence="6" id="KW-1185">Reference proteome</keyword>
<keyword evidence="2" id="KW-0548">Nucleotidyltransferase</keyword>
<dbReference type="SUPFAM" id="SSF53448">
    <property type="entry name" value="Nucleotide-diphospho-sugar transferases"/>
    <property type="match status" value="1"/>
</dbReference>